<feature type="compositionally biased region" description="Pro residues" evidence="1">
    <location>
        <begin position="266"/>
        <end position="275"/>
    </location>
</feature>
<proteinExistence type="predicted"/>
<gene>
    <name evidence="2" type="ORF">B0H17DRAFT_467632</name>
</gene>
<evidence type="ECO:0000256" key="1">
    <source>
        <dbReference type="SAM" id="MobiDB-lite"/>
    </source>
</evidence>
<accession>A0AAD7FSH9</accession>
<feature type="compositionally biased region" description="Polar residues" evidence="1">
    <location>
        <begin position="63"/>
        <end position="74"/>
    </location>
</feature>
<protein>
    <submittedName>
        <fullName evidence="2">Uncharacterized protein</fullName>
    </submittedName>
</protein>
<feature type="region of interest" description="Disordered" evidence="1">
    <location>
        <begin position="1"/>
        <end position="26"/>
    </location>
</feature>
<feature type="region of interest" description="Disordered" evidence="1">
    <location>
        <begin position="63"/>
        <end position="82"/>
    </location>
</feature>
<evidence type="ECO:0000313" key="2">
    <source>
        <dbReference type="EMBL" id="KAJ7640573.1"/>
    </source>
</evidence>
<reference evidence="2" key="1">
    <citation type="submission" date="2023-03" db="EMBL/GenBank/DDBJ databases">
        <title>Massive genome expansion in bonnet fungi (Mycena s.s.) driven by repeated elements and novel gene families across ecological guilds.</title>
        <authorList>
            <consortium name="Lawrence Berkeley National Laboratory"/>
            <person name="Harder C.B."/>
            <person name="Miyauchi S."/>
            <person name="Viragh M."/>
            <person name="Kuo A."/>
            <person name="Thoen E."/>
            <person name="Andreopoulos B."/>
            <person name="Lu D."/>
            <person name="Skrede I."/>
            <person name="Drula E."/>
            <person name="Henrissat B."/>
            <person name="Morin E."/>
            <person name="Kohler A."/>
            <person name="Barry K."/>
            <person name="LaButti K."/>
            <person name="Morin E."/>
            <person name="Salamov A."/>
            <person name="Lipzen A."/>
            <person name="Mereny Z."/>
            <person name="Hegedus B."/>
            <person name="Baldrian P."/>
            <person name="Stursova M."/>
            <person name="Weitz H."/>
            <person name="Taylor A."/>
            <person name="Grigoriev I.V."/>
            <person name="Nagy L.G."/>
            <person name="Martin F."/>
            <person name="Kauserud H."/>
        </authorList>
    </citation>
    <scope>NUCLEOTIDE SEQUENCE</scope>
    <source>
        <strain evidence="2">CBHHK067</strain>
    </source>
</reference>
<evidence type="ECO:0000313" key="3">
    <source>
        <dbReference type="Proteomes" id="UP001221757"/>
    </source>
</evidence>
<dbReference type="Proteomes" id="UP001221757">
    <property type="component" value="Unassembled WGS sequence"/>
</dbReference>
<feature type="region of interest" description="Disordered" evidence="1">
    <location>
        <begin position="257"/>
        <end position="282"/>
    </location>
</feature>
<dbReference type="EMBL" id="JARKIE010000426">
    <property type="protein sequence ID" value="KAJ7640573.1"/>
    <property type="molecule type" value="Genomic_DNA"/>
</dbReference>
<name>A0AAD7FSH9_MYCRO</name>
<organism evidence="2 3">
    <name type="scientific">Mycena rosella</name>
    <name type="common">Pink bonnet</name>
    <name type="synonym">Agaricus rosellus</name>
    <dbReference type="NCBI Taxonomy" id="1033263"/>
    <lineage>
        <taxon>Eukaryota</taxon>
        <taxon>Fungi</taxon>
        <taxon>Dikarya</taxon>
        <taxon>Basidiomycota</taxon>
        <taxon>Agaricomycotina</taxon>
        <taxon>Agaricomycetes</taxon>
        <taxon>Agaricomycetidae</taxon>
        <taxon>Agaricales</taxon>
        <taxon>Marasmiineae</taxon>
        <taxon>Mycenaceae</taxon>
        <taxon>Mycena</taxon>
    </lineage>
</organism>
<dbReference type="AlphaFoldDB" id="A0AAD7FSH9"/>
<keyword evidence="3" id="KW-1185">Reference proteome</keyword>
<comment type="caution">
    <text evidence="2">The sequence shown here is derived from an EMBL/GenBank/DDBJ whole genome shotgun (WGS) entry which is preliminary data.</text>
</comment>
<sequence>MASPRDPTTRSGSTHPSTRDDADKTPFYTQLFLHHLDPASTDGADRNHADFTQQERPALFSSNYSNAHSCTHPPQKNARGPLDLPTSLTPTPTRTPPITPALLALERTASAPTRATLRPYSYWPRPRGRLPRRAPGMRVWRGGVASDRGGMGEWRRYSCQTQQARRHLAGAVDPGVVAAVEFNGEQRLRDELLVDHILHGAICPPSTKTMTAWPKGECGIDEAERKRRARSSSLPILILRPGALPHSALLPRRLRPKPRAFLHPPASRPPSPPPRASLFLST</sequence>